<dbReference type="Pfam" id="PF24750">
    <property type="entry name" value="b-prop_At3g26010-like"/>
    <property type="match status" value="1"/>
</dbReference>
<sequence length="419" mass="48282">MEITRGRAVVEATVVEIIARLPLRSIARFKSVCKQWRSLIESSYFRCLFVSLHRNSSSSWSLMFGADYPHPITEAIGFHGCDTWDLPKSLGSYIIPFRLYPNLPTSRYFYVASSNGLIWINAFFNRTENLAYSYKSFVGNPVLQQWVEIPPPPEQSVATGLVTRVENGVVSGFKVVRTVDTGRKMERFMGMYVWRVCVYSSETGLWSFKRLLSSHPVKYTGSYPPVNLNGTLYLRERGLDHPTDEAGFLVAHDFYGPEDDDQCRVIPLLVPDNKHVRRCLTTSGGDVIYIETLHRRLKIWRLNNNFESGECWQLSREEIDMASVGFDVDCFPMAMNPFDTDIVYLWSQQHECLVSGDLRKQEFIVHQESENWSDSGGSWRINTYNSKGYVEDNRNVTRVIMLSQFVLQRWMDSVPRPPN</sequence>
<dbReference type="Pfam" id="PF00646">
    <property type="entry name" value="F-box"/>
    <property type="match status" value="1"/>
</dbReference>
<evidence type="ECO:0000259" key="1">
    <source>
        <dbReference type="SMART" id="SM00256"/>
    </source>
</evidence>
<dbReference type="InterPro" id="IPR056592">
    <property type="entry name" value="Beta-prop_At3g26010-like"/>
</dbReference>
<dbReference type="CDD" id="cd22157">
    <property type="entry name" value="F-box_AtFBW1-like"/>
    <property type="match status" value="1"/>
</dbReference>
<dbReference type="InterPro" id="IPR055290">
    <property type="entry name" value="At3g26010-like"/>
</dbReference>
<dbReference type="InterPro" id="IPR036047">
    <property type="entry name" value="F-box-like_dom_sf"/>
</dbReference>
<organism evidence="2 3">
    <name type="scientific">Thlaspi arvense</name>
    <name type="common">Field penny-cress</name>
    <dbReference type="NCBI Taxonomy" id="13288"/>
    <lineage>
        <taxon>Eukaryota</taxon>
        <taxon>Viridiplantae</taxon>
        <taxon>Streptophyta</taxon>
        <taxon>Embryophyta</taxon>
        <taxon>Tracheophyta</taxon>
        <taxon>Spermatophyta</taxon>
        <taxon>Magnoliopsida</taxon>
        <taxon>eudicotyledons</taxon>
        <taxon>Gunneridae</taxon>
        <taxon>Pentapetalae</taxon>
        <taxon>rosids</taxon>
        <taxon>malvids</taxon>
        <taxon>Brassicales</taxon>
        <taxon>Brassicaceae</taxon>
        <taxon>Thlaspideae</taxon>
        <taxon>Thlaspi</taxon>
    </lineage>
</organism>
<dbReference type="Gene3D" id="1.20.1280.50">
    <property type="match status" value="1"/>
</dbReference>
<dbReference type="PANTHER" id="PTHR35546">
    <property type="entry name" value="F-BOX PROTEIN INTERACTION DOMAIN PROTEIN-RELATED"/>
    <property type="match status" value="1"/>
</dbReference>
<feature type="domain" description="F-box" evidence="1">
    <location>
        <begin position="9"/>
        <end position="49"/>
    </location>
</feature>
<dbReference type="SMART" id="SM00256">
    <property type="entry name" value="FBOX"/>
    <property type="match status" value="1"/>
</dbReference>
<dbReference type="InterPro" id="IPR001810">
    <property type="entry name" value="F-box_dom"/>
</dbReference>
<dbReference type="PANTHER" id="PTHR35546:SF25">
    <property type="entry name" value="F-BOX DOMAIN-CONTAINING PROTEIN"/>
    <property type="match status" value="1"/>
</dbReference>
<name>A0AAU9R916_THLAR</name>
<keyword evidence="3" id="KW-1185">Reference proteome</keyword>
<evidence type="ECO:0000313" key="2">
    <source>
        <dbReference type="EMBL" id="CAH2036293.1"/>
    </source>
</evidence>
<evidence type="ECO:0000313" key="3">
    <source>
        <dbReference type="Proteomes" id="UP000836841"/>
    </source>
</evidence>
<protein>
    <recommendedName>
        <fullName evidence="1">F-box domain-containing protein</fullName>
    </recommendedName>
</protein>
<dbReference type="AlphaFoldDB" id="A0AAU9R916"/>
<gene>
    <name evidence="2" type="ORF">TAV2_LOCUS541</name>
</gene>
<proteinExistence type="predicted"/>
<dbReference type="SUPFAM" id="SSF81383">
    <property type="entry name" value="F-box domain"/>
    <property type="match status" value="1"/>
</dbReference>
<dbReference type="Proteomes" id="UP000836841">
    <property type="component" value="Chromosome 1"/>
</dbReference>
<dbReference type="EMBL" id="OU466857">
    <property type="protein sequence ID" value="CAH2036293.1"/>
    <property type="molecule type" value="Genomic_DNA"/>
</dbReference>
<reference evidence="2 3" key="1">
    <citation type="submission" date="2022-03" db="EMBL/GenBank/DDBJ databases">
        <authorList>
            <person name="Nunn A."/>
            <person name="Chopra R."/>
            <person name="Nunn A."/>
            <person name="Contreras Garrido A."/>
        </authorList>
    </citation>
    <scope>NUCLEOTIDE SEQUENCE [LARGE SCALE GENOMIC DNA]</scope>
</reference>
<accession>A0AAU9R916</accession>